<gene>
    <name evidence="1" type="ordered locus">SAR116_1432</name>
</gene>
<dbReference type="STRING" id="488538.SAR116_1432"/>
<evidence type="ECO:0000313" key="2">
    <source>
        <dbReference type="Proteomes" id="UP000007460"/>
    </source>
</evidence>
<keyword evidence="2" id="KW-1185">Reference proteome</keyword>
<proteinExistence type="predicted"/>
<protein>
    <recommendedName>
        <fullName evidence="3">ABM domain-containing protein</fullName>
    </recommendedName>
</protein>
<evidence type="ECO:0000313" key="1">
    <source>
        <dbReference type="EMBL" id="ADE39675.1"/>
    </source>
</evidence>
<dbReference type="AlphaFoldDB" id="D5BTS8"/>
<dbReference type="Proteomes" id="UP000007460">
    <property type="component" value="Chromosome"/>
</dbReference>
<organism evidence="1 2">
    <name type="scientific">Puniceispirillum marinum (strain IMCC1322)</name>
    <dbReference type="NCBI Taxonomy" id="488538"/>
    <lineage>
        <taxon>Bacteria</taxon>
        <taxon>Pseudomonadati</taxon>
        <taxon>Pseudomonadota</taxon>
        <taxon>Alphaproteobacteria</taxon>
        <taxon>Candidatus Puniceispirillales</taxon>
        <taxon>Candidatus Puniceispirillaceae</taxon>
        <taxon>Candidatus Puniceispirillum</taxon>
    </lineage>
</organism>
<dbReference type="HOGENOM" id="CLU_2303669_0_0_5"/>
<evidence type="ECO:0008006" key="3">
    <source>
        <dbReference type="Google" id="ProtNLM"/>
    </source>
</evidence>
<sequence length="100" mass="11676">MEPKIARIYQRTFKTQDDAQAFIHATRIVEERVSAVDARYRVYQLRENPLILFEIWEYPDHDAMEWVQTSMEGAGAVPRAFNPDTVSYTADIAVAYDFEE</sequence>
<name>D5BTS8_PUNMI</name>
<dbReference type="RefSeq" id="WP_013046302.1">
    <property type="nucleotide sequence ID" value="NC_014010.1"/>
</dbReference>
<dbReference type="EMBL" id="CP001751">
    <property type="protein sequence ID" value="ADE39675.1"/>
    <property type="molecule type" value="Genomic_DNA"/>
</dbReference>
<accession>D5BTS8</accession>
<reference evidence="1 2" key="1">
    <citation type="journal article" date="2010" name="J. Bacteriol.">
        <title>Complete genome sequence of "Candidatus Puniceispirillum marinum" IMCC1322, a representative of the SAR116 clade in the Alphaproteobacteria.</title>
        <authorList>
            <person name="Oh H.M."/>
            <person name="Kwon K.K."/>
            <person name="Kang I."/>
            <person name="Kang S.G."/>
            <person name="Lee J.H."/>
            <person name="Kim S.J."/>
            <person name="Cho J.C."/>
        </authorList>
    </citation>
    <scope>NUCLEOTIDE SEQUENCE [LARGE SCALE GENOMIC DNA]</scope>
    <source>
        <strain evidence="1 2">IMCC1322</strain>
    </source>
</reference>
<dbReference type="KEGG" id="apb:SAR116_1432"/>